<protein>
    <submittedName>
        <fullName evidence="2">Uncharacterized protein</fullName>
    </submittedName>
</protein>
<keyword evidence="1" id="KW-0732">Signal</keyword>
<evidence type="ECO:0000256" key="1">
    <source>
        <dbReference type="SAM" id="SignalP"/>
    </source>
</evidence>
<feature type="signal peptide" evidence="1">
    <location>
        <begin position="1"/>
        <end position="18"/>
    </location>
</feature>
<proteinExistence type="predicted"/>
<organism evidence="2 3">
    <name type="scientific">Vibrio fortis</name>
    <dbReference type="NCBI Taxonomy" id="212667"/>
    <lineage>
        <taxon>Bacteria</taxon>
        <taxon>Pseudomonadati</taxon>
        <taxon>Pseudomonadota</taxon>
        <taxon>Gammaproteobacteria</taxon>
        <taxon>Vibrionales</taxon>
        <taxon>Vibrionaceae</taxon>
        <taxon>Vibrio</taxon>
    </lineage>
</organism>
<keyword evidence="3" id="KW-1185">Reference proteome</keyword>
<dbReference type="EMBL" id="JFFR01000027">
    <property type="protein sequence ID" value="KDN27534.1"/>
    <property type="molecule type" value="Genomic_DNA"/>
</dbReference>
<sequence length="120" mass="13679">MRFILLMMMFFSSGCASAFDMHRLNPPNSREIEAHSLSQYVYRGAELAAKEGAKQYALVIEVNDIGERSIWVYLINDDNDLKELHQKVKSNDDLKLLDIFDTDVNVERRYVPANAVPGLA</sequence>
<evidence type="ECO:0000313" key="3">
    <source>
        <dbReference type="Proteomes" id="UP000027219"/>
    </source>
</evidence>
<accession>A0A066UTS7</accession>
<dbReference type="Proteomes" id="UP000027219">
    <property type="component" value="Unassembled WGS sequence"/>
</dbReference>
<name>A0A066UTS7_9VIBR</name>
<dbReference type="OrthoDB" id="5918968at2"/>
<dbReference type="STRING" id="212667.VFDL14_18775"/>
<dbReference type="RefSeq" id="WP_032552330.1">
    <property type="nucleotide sequence ID" value="NZ_JFFR01000027.1"/>
</dbReference>
<feature type="chain" id="PRO_5001631379" evidence="1">
    <location>
        <begin position="19"/>
        <end position="120"/>
    </location>
</feature>
<reference evidence="2 3" key="1">
    <citation type="submission" date="2014-02" db="EMBL/GenBank/DDBJ databases">
        <title>Vibrio fortis Dalian14 Genome Sequencing.</title>
        <authorList>
            <person name="Wang Y."/>
            <person name="Song L."/>
            <person name="Liu G."/>
            <person name="Ding J."/>
        </authorList>
    </citation>
    <scope>NUCLEOTIDE SEQUENCE [LARGE SCALE GENOMIC DNA]</scope>
    <source>
        <strain evidence="2 3">Dalian14</strain>
    </source>
</reference>
<comment type="caution">
    <text evidence="2">The sequence shown here is derived from an EMBL/GenBank/DDBJ whole genome shotgun (WGS) entry which is preliminary data.</text>
</comment>
<gene>
    <name evidence="2" type="ORF">VFDL14_18775</name>
</gene>
<evidence type="ECO:0000313" key="2">
    <source>
        <dbReference type="EMBL" id="KDN27534.1"/>
    </source>
</evidence>
<dbReference type="AlphaFoldDB" id="A0A066UTS7"/>
<dbReference type="PROSITE" id="PS51257">
    <property type="entry name" value="PROKAR_LIPOPROTEIN"/>
    <property type="match status" value="1"/>
</dbReference>